<feature type="transmembrane region" description="Helical" evidence="5">
    <location>
        <begin position="358"/>
        <end position="375"/>
    </location>
</feature>
<proteinExistence type="predicted"/>
<comment type="caution">
    <text evidence="7">The sequence shown here is derived from an EMBL/GenBank/DDBJ whole genome shotgun (WGS) entry which is preliminary data.</text>
</comment>
<dbReference type="Pfam" id="PF00324">
    <property type="entry name" value="AA_permease"/>
    <property type="match status" value="1"/>
</dbReference>
<evidence type="ECO:0000256" key="3">
    <source>
        <dbReference type="ARBA" id="ARBA00022989"/>
    </source>
</evidence>
<feature type="transmembrane region" description="Helical" evidence="5">
    <location>
        <begin position="421"/>
        <end position="444"/>
    </location>
</feature>
<evidence type="ECO:0000256" key="5">
    <source>
        <dbReference type="SAM" id="Phobius"/>
    </source>
</evidence>
<keyword evidence="2 5" id="KW-0812">Transmembrane</keyword>
<evidence type="ECO:0000259" key="6">
    <source>
        <dbReference type="Pfam" id="PF00324"/>
    </source>
</evidence>
<sequence>MAGKFGTFKGVFVPSTEAILGTVLFLLMPLLTADVGFASMLAIVLIAHSVTLATTSSLSDCATNLNNIEGGGLYALSKQSLGSAMGGSIGIMLYLAQAASIGFYCIGFAEPLHSLIAPWLARTFDIFAASDPGSVLVQKQVLATCFMIVFFIIVMIGADFTLKLQILILFVLLASVLTIFAAPFIGPSYEGRAVFTTGLNISGNRTLTMGIFFLTFTQFFPAVTGISSGIGMSGDLKEPRKSIVKGTFSAIAMTMVFYILAALVFSFINKDILISGYENGIPAGVILTRLFGLGNRFPYNIPGVMILAGVLFATCSSALSVFMTGPRTLQFLARDGILPRQLGFLKNDFREDGTEPRYAVILSFFIGLLIIWMGSINFASMVVGILFLVVYGWVNGAAFLERISRNPTFRPTFRGHWLISLYGCSACIIAICLFNWLVGLAIFASQFIMFKLILKYKSSGRLEGVWWGFIFSQITRGLVRLKTIVQGTRNWRPVLTCIAFPEHENECRAVVELAEQIAAFQGLVNCDLLTGIQNEGFEERLSDLNSTVPVSFVKSANMTDSIITLLQGGNVTGIDNNTVLLAYNSRINNVRVIKAVLDDHQNLLLYKPGIPAAGRMRLDIWWRGERNGNLMVLLAFIINRYLRDRRLAPYNIRIIRRLEKDQNDSSAREEISRLLKLSRLEGEIIILPWSDDSFHEILADTSSGASMIMLGLPGNYENRATGVFKLNQLFFDREIKSYKDLPPVLFVKSYMVMNLIED</sequence>
<dbReference type="GO" id="GO:0015377">
    <property type="term" value="F:chloride:monoatomic cation symporter activity"/>
    <property type="evidence" value="ECO:0007669"/>
    <property type="project" value="InterPro"/>
</dbReference>
<dbReference type="PANTHER" id="PTHR11827:SF72">
    <property type="entry name" value="GH08340P"/>
    <property type="match status" value="1"/>
</dbReference>
<keyword evidence="4 5" id="KW-0472">Membrane</keyword>
<dbReference type="PANTHER" id="PTHR11827">
    <property type="entry name" value="SOLUTE CARRIER FAMILY 12, CATION COTRANSPORTERS"/>
    <property type="match status" value="1"/>
</dbReference>
<dbReference type="Gene3D" id="1.20.1740.10">
    <property type="entry name" value="Amino acid/polyamine transporter I"/>
    <property type="match status" value="1"/>
</dbReference>
<dbReference type="InterPro" id="IPR004842">
    <property type="entry name" value="SLC12A_fam"/>
</dbReference>
<evidence type="ECO:0000256" key="4">
    <source>
        <dbReference type="ARBA" id="ARBA00023136"/>
    </source>
</evidence>
<dbReference type="EMBL" id="JAQQAL010000011">
    <property type="protein sequence ID" value="MDC7226109.1"/>
    <property type="molecule type" value="Genomic_DNA"/>
</dbReference>
<evidence type="ECO:0000313" key="8">
    <source>
        <dbReference type="Proteomes" id="UP001221217"/>
    </source>
</evidence>
<evidence type="ECO:0000256" key="1">
    <source>
        <dbReference type="ARBA" id="ARBA00004141"/>
    </source>
</evidence>
<feature type="transmembrane region" description="Helical" evidence="5">
    <location>
        <begin position="141"/>
        <end position="160"/>
    </location>
</feature>
<feature type="domain" description="Amino acid permease/ SLC12A" evidence="6">
    <location>
        <begin position="18"/>
        <end position="449"/>
    </location>
</feature>
<feature type="transmembrane region" description="Helical" evidence="5">
    <location>
        <begin position="247"/>
        <end position="268"/>
    </location>
</feature>
<keyword evidence="3 5" id="KW-1133">Transmembrane helix</keyword>
<feature type="transmembrane region" description="Helical" evidence="5">
    <location>
        <begin position="381"/>
        <end position="400"/>
    </location>
</feature>
<protein>
    <submittedName>
        <fullName evidence="7">Amino acid permease</fullName>
    </submittedName>
</protein>
<feature type="transmembrane region" description="Helical" evidence="5">
    <location>
        <begin position="299"/>
        <end position="322"/>
    </location>
</feature>
<comment type="subcellular location">
    <subcellularLocation>
        <location evidence="1">Membrane</location>
        <topology evidence="1">Multi-pass membrane protein</topology>
    </subcellularLocation>
</comment>
<dbReference type="GO" id="GO:0016020">
    <property type="term" value="C:membrane"/>
    <property type="evidence" value="ECO:0007669"/>
    <property type="project" value="UniProtKB-SubCell"/>
</dbReference>
<dbReference type="InterPro" id="IPR004841">
    <property type="entry name" value="AA-permease/SLC12A_dom"/>
</dbReference>
<name>A0AAJ1IBG6_9SPIO</name>
<gene>
    <name evidence="7" type="ORF">PQJ61_05020</name>
</gene>
<reference evidence="7 8" key="1">
    <citation type="submission" date="2022-12" db="EMBL/GenBank/DDBJ databases">
        <title>Metagenome assembled genome from gulf of manar.</title>
        <authorList>
            <person name="Kohli P."/>
            <person name="Pk S."/>
            <person name="Venkata Ramana C."/>
            <person name="Sasikala C."/>
        </authorList>
    </citation>
    <scope>NUCLEOTIDE SEQUENCE [LARGE SCALE GENOMIC DNA]</scope>
    <source>
        <strain evidence="7">JB008</strain>
    </source>
</reference>
<evidence type="ECO:0000256" key="2">
    <source>
        <dbReference type="ARBA" id="ARBA00022692"/>
    </source>
</evidence>
<evidence type="ECO:0000313" key="7">
    <source>
        <dbReference type="EMBL" id="MDC7226109.1"/>
    </source>
</evidence>
<feature type="transmembrane region" description="Helical" evidence="5">
    <location>
        <begin position="167"/>
        <end position="186"/>
    </location>
</feature>
<dbReference type="Proteomes" id="UP001221217">
    <property type="component" value="Unassembled WGS sequence"/>
</dbReference>
<dbReference type="AlphaFoldDB" id="A0AAJ1IBG6"/>
<accession>A0AAJ1IBG6</accession>
<feature type="transmembrane region" description="Helical" evidence="5">
    <location>
        <begin position="206"/>
        <end position="226"/>
    </location>
</feature>
<organism evidence="7 8">
    <name type="scientific">Candidatus Thalassospirochaeta sargassi</name>
    <dbReference type="NCBI Taxonomy" id="3119039"/>
    <lineage>
        <taxon>Bacteria</taxon>
        <taxon>Pseudomonadati</taxon>
        <taxon>Spirochaetota</taxon>
        <taxon>Spirochaetia</taxon>
        <taxon>Spirochaetales</taxon>
        <taxon>Spirochaetaceae</taxon>
        <taxon>Candidatus Thalassospirochaeta</taxon>
    </lineage>
</organism>
<feature type="transmembrane region" description="Helical" evidence="5">
    <location>
        <begin position="89"/>
        <end position="109"/>
    </location>
</feature>